<dbReference type="EMBL" id="BMVX01000005">
    <property type="protein sequence ID" value="GGZ59114.1"/>
    <property type="molecule type" value="Genomic_DNA"/>
</dbReference>
<reference evidence="3 4" key="2">
    <citation type="submission" date="2017-09" db="EMBL/GenBank/DDBJ databases">
        <authorList>
            <person name="Lee N."/>
            <person name="Cho B.-K."/>
        </authorList>
    </citation>
    <scope>NUCLEOTIDE SEQUENCE [LARGE SCALE GENOMIC DNA]</scope>
    <source>
        <strain evidence="3 4">ATCC 27467</strain>
    </source>
</reference>
<dbReference type="Gene3D" id="3.40.630.30">
    <property type="match status" value="1"/>
</dbReference>
<evidence type="ECO:0000313" key="3">
    <source>
        <dbReference type="EMBL" id="QEU82842.1"/>
    </source>
</evidence>
<dbReference type="GO" id="GO:0016740">
    <property type="term" value="F:transferase activity"/>
    <property type="evidence" value="ECO:0007669"/>
    <property type="project" value="UniProtKB-KW"/>
</dbReference>
<proteinExistence type="predicted"/>
<feature type="compositionally biased region" description="Polar residues" evidence="1">
    <location>
        <begin position="52"/>
        <end position="66"/>
    </location>
</feature>
<evidence type="ECO:0000313" key="2">
    <source>
        <dbReference type="EMBL" id="GGZ59114.1"/>
    </source>
</evidence>
<dbReference type="Proteomes" id="UP000326831">
    <property type="component" value="Chromosome"/>
</dbReference>
<organism evidence="3 4">
    <name type="scientific">Streptomyces subrutilus</name>
    <dbReference type="NCBI Taxonomy" id="36818"/>
    <lineage>
        <taxon>Bacteria</taxon>
        <taxon>Bacillati</taxon>
        <taxon>Actinomycetota</taxon>
        <taxon>Actinomycetes</taxon>
        <taxon>Kitasatosporales</taxon>
        <taxon>Streptomycetaceae</taxon>
        <taxon>Streptomyces</taxon>
    </lineage>
</organism>
<dbReference type="InterPro" id="IPR016181">
    <property type="entry name" value="Acyl_CoA_acyltransferase"/>
</dbReference>
<feature type="region of interest" description="Disordered" evidence="1">
    <location>
        <begin position="47"/>
        <end position="86"/>
    </location>
</feature>
<protein>
    <submittedName>
        <fullName evidence="3">GNAT family N-acetyltransferase</fullName>
    </submittedName>
</protein>
<dbReference type="KEGG" id="ssub:CP968_10245"/>
<name>A0A5P2UU06_9ACTN</name>
<dbReference type="SUPFAM" id="SSF55729">
    <property type="entry name" value="Acyl-CoA N-acyltransferases (Nat)"/>
    <property type="match status" value="1"/>
</dbReference>
<dbReference type="OrthoDB" id="5177616at2"/>
<keyword evidence="4" id="KW-1185">Reference proteome</keyword>
<accession>A0A5P2UU06</accession>
<reference evidence="2" key="3">
    <citation type="submission" date="2020-09" db="EMBL/GenBank/DDBJ databases">
        <authorList>
            <person name="Sun Q."/>
            <person name="Ohkuma M."/>
        </authorList>
    </citation>
    <scope>NUCLEOTIDE SEQUENCE</scope>
    <source>
        <strain evidence="2">JCM 4834</strain>
    </source>
</reference>
<reference evidence="2" key="1">
    <citation type="journal article" date="2014" name="Int. J. Syst. Evol. Microbiol.">
        <title>Complete genome sequence of Corynebacterium casei LMG S-19264T (=DSM 44701T), isolated from a smear-ripened cheese.</title>
        <authorList>
            <consortium name="US DOE Joint Genome Institute (JGI-PGF)"/>
            <person name="Walter F."/>
            <person name="Albersmeier A."/>
            <person name="Kalinowski J."/>
            <person name="Ruckert C."/>
        </authorList>
    </citation>
    <scope>NUCLEOTIDE SEQUENCE</scope>
    <source>
        <strain evidence="2">JCM 4834</strain>
    </source>
</reference>
<feature type="compositionally biased region" description="Gly residues" evidence="1">
    <location>
        <begin position="76"/>
        <end position="86"/>
    </location>
</feature>
<dbReference type="AlphaFoldDB" id="A0A5P2UU06"/>
<sequence>MIAFMSFVFSDGRKRRVVAEPDARNEKAIARLQRTGLALGPELELPEIDCPRSTSRRSGPASPSSTRRCRCPKTTDGGGPPGRALG</sequence>
<gene>
    <name evidence="3" type="ORF">CP968_10245</name>
    <name evidence="2" type="ORF">GCM10010371_18340</name>
</gene>
<evidence type="ECO:0000256" key="1">
    <source>
        <dbReference type="SAM" id="MobiDB-lite"/>
    </source>
</evidence>
<dbReference type="EMBL" id="CP023701">
    <property type="protein sequence ID" value="QEU82842.1"/>
    <property type="molecule type" value="Genomic_DNA"/>
</dbReference>
<keyword evidence="3" id="KW-0808">Transferase</keyword>
<evidence type="ECO:0000313" key="4">
    <source>
        <dbReference type="Proteomes" id="UP000326831"/>
    </source>
</evidence>
<dbReference type="Pfam" id="PF13523">
    <property type="entry name" value="Acetyltransf_8"/>
    <property type="match status" value="1"/>
</dbReference>
<dbReference type="Proteomes" id="UP000634660">
    <property type="component" value="Unassembled WGS sequence"/>
</dbReference>